<name>A0ABR1JUL6_9AGAR</name>
<reference evidence="2 3" key="1">
    <citation type="submission" date="2024-01" db="EMBL/GenBank/DDBJ databases">
        <title>A draft genome for the cacao thread blight pathogen Marasmiellus scandens.</title>
        <authorList>
            <person name="Baruah I.K."/>
            <person name="Leung J."/>
            <person name="Bukari Y."/>
            <person name="Amoako-Attah I."/>
            <person name="Meinhardt L.W."/>
            <person name="Bailey B.A."/>
            <person name="Cohen S.P."/>
        </authorList>
    </citation>
    <scope>NUCLEOTIDE SEQUENCE [LARGE SCALE GENOMIC DNA]</scope>
    <source>
        <strain evidence="2 3">GH-19</strain>
    </source>
</reference>
<accession>A0ABR1JUL6</accession>
<feature type="compositionally biased region" description="Low complexity" evidence="1">
    <location>
        <begin position="388"/>
        <end position="417"/>
    </location>
</feature>
<feature type="region of interest" description="Disordered" evidence="1">
    <location>
        <begin position="256"/>
        <end position="294"/>
    </location>
</feature>
<evidence type="ECO:0000256" key="1">
    <source>
        <dbReference type="SAM" id="MobiDB-lite"/>
    </source>
</evidence>
<dbReference type="EMBL" id="JBANRG010000004">
    <property type="protein sequence ID" value="KAK7467265.1"/>
    <property type="molecule type" value="Genomic_DNA"/>
</dbReference>
<evidence type="ECO:0000313" key="3">
    <source>
        <dbReference type="Proteomes" id="UP001498398"/>
    </source>
</evidence>
<feature type="region of interest" description="Disordered" evidence="1">
    <location>
        <begin position="315"/>
        <end position="347"/>
    </location>
</feature>
<comment type="caution">
    <text evidence="2">The sequence shown here is derived from an EMBL/GenBank/DDBJ whole genome shotgun (WGS) entry which is preliminary data.</text>
</comment>
<dbReference type="Proteomes" id="UP001498398">
    <property type="component" value="Unassembled WGS sequence"/>
</dbReference>
<evidence type="ECO:0000313" key="2">
    <source>
        <dbReference type="EMBL" id="KAK7467265.1"/>
    </source>
</evidence>
<sequence length="534" mass="58107">MGMAEPPETQSLPLVQDAMHEVSFVDLDPATYIPTQQTFDQFHPNDPVDPSMAVKIPISPSQQPHVPSNNYSLHSALDSSQQPLSIPFPGSINPVFKQEETVALAIGSNILDEIVQSASTAAVLCRSDKGAEASRIVDDLREKLAYVSDVISGMKDMSVNEAATPPGLRMTPPNHVPPPVAVPDAVQQVYPTQVDMQSSLPTPPDSRKRCLSDFDEQRPLKSLKAEPQDDLPLSHNDMYAPIIPKVPTFHDLQSLQSALPNQPPSPFVFNPVKSYSRTPYPDTPPSDSIGKAAPPSFPPFRSAWSESVVPTRHSHSLSTGSISIPPSRSSSDPNFSTKVPTPVPGVNGRMARSGSIGGTFTHPFTFPYTQSFVDVPVWPGSRTESEVTPLSTPSLTCSSQWTPTSSAPSSSISQASWDTSISTHSHTSPEDEGDDGDDYDEDDSSGSGNYPTSSVTSDVPQEYRAEVDRVFFEYLNRICSNLEATDAKGEAIHQTLMPKKMQRLDESPDFRPFKFRIQAFTNAFLEEASPCLLP</sequence>
<gene>
    <name evidence="2" type="ORF">VKT23_004322</name>
</gene>
<protein>
    <submittedName>
        <fullName evidence="2">Uncharacterized protein</fullName>
    </submittedName>
</protein>
<feature type="compositionally biased region" description="Low complexity" evidence="1">
    <location>
        <begin position="321"/>
        <end position="331"/>
    </location>
</feature>
<organism evidence="2 3">
    <name type="scientific">Marasmiellus scandens</name>
    <dbReference type="NCBI Taxonomy" id="2682957"/>
    <lineage>
        <taxon>Eukaryota</taxon>
        <taxon>Fungi</taxon>
        <taxon>Dikarya</taxon>
        <taxon>Basidiomycota</taxon>
        <taxon>Agaricomycotina</taxon>
        <taxon>Agaricomycetes</taxon>
        <taxon>Agaricomycetidae</taxon>
        <taxon>Agaricales</taxon>
        <taxon>Marasmiineae</taxon>
        <taxon>Omphalotaceae</taxon>
        <taxon>Marasmiellus</taxon>
    </lineage>
</organism>
<proteinExistence type="predicted"/>
<feature type="region of interest" description="Disordered" evidence="1">
    <location>
        <begin position="381"/>
        <end position="459"/>
    </location>
</feature>
<feature type="compositionally biased region" description="Acidic residues" evidence="1">
    <location>
        <begin position="430"/>
        <end position="444"/>
    </location>
</feature>
<keyword evidence="3" id="KW-1185">Reference proteome</keyword>
<feature type="compositionally biased region" description="Polar residues" evidence="1">
    <location>
        <begin position="449"/>
        <end position="459"/>
    </location>
</feature>